<dbReference type="OrthoDB" id="598235at2759"/>
<protein>
    <submittedName>
        <fullName evidence="1">LRR domain containing protein</fullName>
    </submittedName>
</protein>
<dbReference type="EMBL" id="JXTB01000966">
    <property type="protein sequence ID" value="PON31645.1"/>
    <property type="molecule type" value="Genomic_DNA"/>
</dbReference>
<accession>A0A2P5A525</accession>
<sequence>MDADRNSIGLTVVLEKLRQLRTLDISGVTAKTSSAPSAYIEEISNLECLIYFIATPSIAMAPFEGTLTKVTRLEGSLLKLKLLILRELSGLKVVEIRDGALPHLEKMKIGCSPLLNEVSSGVQHLRNVKVLANYDMPKEFMLSIDGKEHSASEMNHVNRLGFDSDEVSFFSDDIED</sequence>
<evidence type="ECO:0000313" key="1">
    <source>
        <dbReference type="EMBL" id="PON31645.1"/>
    </source>
</evidence>
<organism evidence="1 2">
    <name type="scientific">Parasponia andersonii</name>
    <name type="common">Sponia andersonii</name>
    <dbReference type="NCBI Taxonomy" id="3476"/>
    <lineage>
        <taxon>Eukaryota</taxon>
        <taxon>Viridiplantae</taxon>
        <taxon>Streptophyta</taxon>
        <taxon>Embryophyta</taxon>
        <taxon>Tracheophyta</taxon>
        <taxon>Spermatophyta</taxon>
        <taxon>Magnoliopsida</taxon>
        <taxon>eudicotyledons</taxon>
        <taxon>Gunneridae</taxon>
        <taxon>Pentapetalae</taxon>
        <taxon>rosids</taxon>
        <taxon>fabids</taxon>
        <taxon>Rosales</taxon>
        <taxon>Cannabaceae</taxon>
        <taxon>Parasponia</taxon>
    </lineage>
</organism>
<evidence type="ECO:0000313" key="2">
    <source>
        <dbReference type="Proteomes" id="UP000237105"/>
    </source>
</evidence>
<reference evidence="2" key="1">
    <citation type="submission" date="2016-06" db="EMBL/GenBank/DDBJ databases">
        <title>Parallel loss of symbiosis genes in relatives of nitrogen-fixing non-legume Parasponia.</title>
        <authorList>
            <person name="Van Velzen R."/>
            <person name="Holmer R."/>
            <person name="Bu F."/>
            <person name="Rutten L."/>
            <person name="Van Zeijl A."/>
            <person name="Liu W."/>
            <person name="Santuari L."/>
            <person name="Cao Q."/>
            <person name="Sharma T."/>
            <person name="Shen D."/>
            <person name="Roswanjaya Y."/>
            <person name="Wardhani T."/>
            <person name="Kalhor M.S."/>
            <person name="Jansen J."/>
            <person name="Van den Hoogen J."/>
            <person name="Gungor B."/>
            <person name="Hartog M."/>
            <person name="Hontelez J."/>
            <person name="Verver J."/>
            <person name="Yang W.-C."/>
            <person name="Schijlen E."/>
            <person name="Repin R."/>
            <person name="Schilthuizen M."/>
            <person name="Schranz E."/>
            <person name="Heidstra R."/>
            <person name="Miyata K."/>
            <person name="Fedorova E."/>
            <person name="Kohlen W."/>
            <person name="Bisseling T."/>
            <person name="Smit S."/>
            <person name="Geurts R."/>
        </authorList>
    </citation>
    <scope>NUCLEOTIDE SEQUENCE [LARGE SCALE GENOMIC DNA]</scope>
    <source>
        <strain evidence="2">cv. WU1-14</strain>
    </source>
</reference>
<dbReference type="Gene3D" id="3.80.10.10">
    <property type="entry name" value="Ribonuclease Inhibitor"/>
    <property type="match status" value="1"/>
</dbReference>
<dbReference type="InterPro" id="IPR032675">
    <property type="entry name" value="LRR_dom_sf"/>
</dbReference>
<dbReference type="Proteomes" id="UP000237105">
    <property type="component" value="Unassembled WGS sequence"/>
</dbReference>
<proteinExistence type="predicted"/>
<dbReference type="AlphaFoldDB" id="A0A2P5A525"/>
<comment type="caution">
    <text evidence="1">The sequence shown here is derived from an EMBL/GenBank/DDBJ whole genome shotgun (WGS) entry which is preliminary data.</text>
</comment>
<name>A0A2P5A525_PARAD</name>
<keyword evidence="2" id="KW-1185">Reference proteome</keyword>
<gene>
    <name evidence="1" type="ORF">PanWU01x14_368250</name>
</gene>